<comment type="caution">
    <text evidence="1">The sequence shown here is derived from an EMBL/GenBank/DDBJ whole genome shotgun (WGS) entry which is preliminary data.</text>
</comment>
<name>A0A3N7HW33_9BURK</name>
<sequence>MQHHQDAPITDSRSLREHLLAPDPMQRAIALHAIELEAERCPRRGLTQEAARFTARGIPYYALHDPHFNDWVGKAVSYWERMHAR</sequence>
<dbReference type="EMBL" id="QUSW01000001">
    <property type="protein sequence ID" value="RQP26588.1"/>
    <property type="molecule type" value="Genomic_DNA"/>
</dbReference>
<evidence type="ECO:0000313" key="1">
    <source>
        <dbReference type="EMBL" id="RQP26588.1"/>
    </source>
</evidence>
<organism evidence="1 2">
    <name type="scientific">Piscinibacter terrae</name>
    <dbReference type="NCBI Taxonomy" id="2496871"/>
    <lineage>
        <taxon>Bacteria</taxon>
        <taxon>Pseudomonadati</taxon>
        <taxon>Pseudomonadota</taxon>
        <taxon>Betaproteobacteria</taxon>
        <taxon>Burkholderiales</taxon>
        <taxon>Sphaerotilaceae</taxon>
        <taxon>Piscinibacter</taxon>
    </lineage>
</organism>
<dbReference type="RefSeq" id="WP_124539278.1">
    <property type="nucleotide sequence ID" value="NZ_QUSW01000001.1"/>
</dbReference>
<reference evidence="1 2" key="1">
    <citation type="submission" date="2018-08" db="EMBL/GenBank/DDBJ databases">
        <authorList>
            <person name="Khan S.A."/>
            <person name="Jeon C.O."/>
            <person name="Chun B.H."/>
            <person name="Jeong S.E."/>
        </authorList>
    </citation>
    <scope>NUCLEOTIDE SEQUENCE [LARGE SCALE GENOMIC DNA]</scope>
    <source>
        <strain evidence="1 2">S-16</strain>
    </source>
</reference>
<evidence type="ECO:0000313" key="2">
    <source>
        <dbReference type="Proteomes" id="UP000267464"/>
    </source>
</evidence>
<reference evidence="1 2" key="2">
    <citation type="submission" date="2018-12" db="EMBL/GenBank/DDBJ databases">
        <title>Rhizobacter gummiphilus sp. nov., a rubber-degrading bacterium isolated from the soil of a botanical garden in Japan.</title>
        <authorList>
            <person name="Shunsuke S.S."/>
        </authorList>
    </citation>
    <scope>NUCLEOTIDE SEQUENCE [LARGE SCALE GENOMIC DNA]</scope>
    <source>
        <strain evidence="1 2">S-16</strain>
    </source>
</reference>
<dbReference type="AlphaFoldDB" id="A0A3N7HW33"/>
<dbReference type="OrthoDB" id="9153287at2"/>
<proteinExistence type="predicted"/>
<gene>
    <name evidence="1" type="ORF">DZC73_06200</name>
</gene>
<dbReference type="Proteomes" id="UP000267464">
    <property type="component" value="Unassembled WGS sequence"/>
</dbReference>
<protein>
    <submittedName>
        <fullName evidence="1">Uncharacterized protein</fullName>
    </submittedName>
</protein>
<keyword evidence="2" id="KW-1185">Reference proteome</keyword>
<accession>A0A3N7HW33</accession>